<feature type="signal peptide" evidence="1">
    <location>
        <begin position="1"/>
        <end position="20"/>
    </location>
</feature>
<accession>A0AAW0QU26</accession>
<dbReference type="EMBL" id="JAQQWP010000008">
    <property type="protein sequence ID" value="KAK8106748.1"/>
    <property type="molecule type" value="Genomic_DNA"/>
</dbReference>
<organism evidence="2 3">
    <name type="scientific">Apiospora kogelbergensis</name>
    <dbReference type="NCBI Taxonomy" id="1337665"/>
    <lineage>
        <taxon>Eukaryota</taxon>
        <taxon>Fungi</taxon>
        <taxon>Dikarya</taxon>
        <taxon>Ascomycota</taxon>
        <taxon>Pezizomycotina</taxon>
        <taxon>Sordariomycetes</taxon>
        <taxon>Xylariomycetidae</taxon>
        <taxon>Amphisphaeriales</taxon>
        <taxon>Apiosporaceae</taxon>
        <taxon>Apiospora</taxon>
    </lineage>
</organism>
<dbReference type="Proteomes" id="UP001392437">
    <property type="component" value="Unassembled WGS sequence"/>
</dbReference>
<comment type="caution">
    <text evidence="2">The sequence shown here is derived from an EMBL/GenBank/DDBJ whole genome shotgun (WGS) entry which is preliminary data.</text>
</comment>
<feature type="chain" id="PRO_5043373588" evidence="1">
    <location>
        <begin position="21"/>
        <end position="133"/>
    </location>
</feature>
<keyword evidence="3" id="KW-1185">Reference proteome</keyword>
<evidence type="ECO:0000256" key="1">
    <source>
        <dbReference type="SAM" id="SignalP"/>
    </source>
</evidence>
<dbReference type="AlphaFoldDB" id="A0AAW0QU26"/>
<gene>
    <name evidence="2" type="ORF">PG999_010107</name>
</gene>
<evidence type="ECO:0000313" key="2">
    <source>
        <dbReference type="EMBL" id="KAK8106748.1"/>
    </source>
</evidence>
<evidence type="ECO:0000313" key="3">
    <source>
        <dbReference type="Proteomes" id="UP001392437"/>
    </source>
</evidence>
<sequence length="133" mass="13952">MKFQIIVALLSVAMPSLAAAHPRSISDSHDDHPMGAAEVAVQRERGTSPPTGRAELEKRACWYGAAVGCTKGYCWKKCDGQGSWCWTAGLASGQGPWITCNADRDCNAAMACGAAVAGQTCANCGCDCRDKPN</sequence>
<name>A0AAW0QU26_9PEZI</name>
<keyword evidence="1" id="KW-0732">Signal</keyword>
<reference evidence="2 3" key="1">
    <citation type="submission" date="2023-01" db="EMBL/GenBank/DDBJ databases">
        <title>Analysis of 21 Apiospora genomes using comparative genomics revels a genus with tremendous synthesis potential of carbohydrate active enzymes and secondary metabolites.</title>
        <authorList>
            <person name="Sorensen T."/>
        </authorList>
    </citation>
    <scope>NUCLEOTIDE SEQUENCE [LARGE SCALE GENOMIC DNA]</scope>
    <source>
        <strain evidence="2 3">CBS 117206</strain>
    </source>
</reference>
<protein>
    <submittedName>
        <fullName evidence="2">Uncharacterized protein</fullName>
    </submittedName>
</protein>
<proteinExistence type="predicted"/>